<dbReference type="CDD" id="cd06225">
    <property type="entry name" value="HAMP"/>
    <property type="match status" value="1"/>
</dbReference>
<evidence type="ECO:0000256" key="23">
    <source>
        <dbReference type="SAM" id="Phobius"/>
    </source>
</evidence>
<evidence type="ECO:0000313" key="27">
    <source>
        <dbReference type="Proteomes" id="UP001143480"/>
    </source>
</evidence>
<dbReference type="GO" id="GO:0005886">
    <property type="term" value="C:plasma membrane"/>
    <property type="evidence" value="ECO:0007669"/>
    <property type="project" value="UniProtKB-SubCell"/>
</dbReference>
<evidence type="ECO:0000256" key="5">
    <source>
        <dbReference type="ARBA" id="ARBA00012438"/>
    </source>
</evidence>
<evidence type="ECO:0000256" key="4">
    <source>
        <dbReference type="ARBA" id="ARBA00004651"/>
    </source>
</evidence>
<evidence type="ECO:0000256" key="11">
    <source>
        <dbReference type="ARBA" id="ARBA00022777"/>
    </source>
</evidence>
<keyword evidence="23" id="KW-0472">Membrane</keyword>
<keyword evidence="18" id="KW-0346">Stress response</keyword>
<evidence type="ECO:0000259" key="25">
    <source>
        <dbReference type="PROSITE" id="PS50885"/>
    </source>
</evidence>
<dbReference type="SMART" id="SM00387">
    <property type="entry name" value="HATPase_c"/>
    <property type="match status" value="1"/>
</dbReference>
<dbReference type="InterPro" id="IPR036890">
    <property type="entry name" value="HATPase_C_sf"/>
</dbReference>
<proteinExistence type="predicted"/>
<keyword evidence="15" id="KW-0904">Protein phosphatase</keyword>
<dbReference type="GO" id="GO:0005524">
    <property type="term" value="F:ATP binding"/>
    <property type="evidence" value="ECO:0007669"/>
    <property type="project" value="UniProtKB-KW"/>
</dbReference>
<feature type="domain" description="Histidine kinase" evidence="24">
    <location>
        <begin position="129"/>
        <end position="343"/>
    </location>
</feature>
<dbReference type="Pfam" id="PF00672">
    <property type="entry name" value="HAMP"/>
    <property type="match status" value="1"/>
</dbReference>
<evidence type="ECO:0000256" key="6">
    <source>
        <dbReference type="ARBA" id="ARBA00022475"/>
    </source>
</evidence>
<evidence type="ECO:0000256" key="12">
    <source>
        <dbReference type="ARBA" id="ARBA00022801"/>
    </source>
</evidence>
<reference evidence="26" key="1">
    <citation type="journal article" date="2014" name="Int. J. Syst. Evol. Microbiol.">
        <title>Complete genome sequence of Corynebacterium casei LMG S-19264T (=DSM 44701T), isolated from a smear-ripened cheese.</title>
        <authorList>
            <consortium name="US DOE Joint Genome Institute (JGI-PGF)"/>
            <person name="Walter F."/>
            <person name="Albersmeier A."/>
            <person name="Kalinowski J."/>
            <person name="Ruckert C."/>
        </authorList>
    </citation>
    <scope>NUCLEOTIDE SEQUENCE</scope>
    <source>
        <strain evidence="26">VKM Ac-1321</strain>
    </source>
</reference>
<dbReference type="Pfam" id="PF02518">
    <property type="entry name" value="HATPase_c"/>
    <property type="match status" value="1"/>
</dbReference>
<protein>
    <recommendedName>
        <fullName evidence="21">Signal transduction histidine-protein kinase/phosphatase MprB</fullName>
        <ecNumber evidence="5">2.7.13.3</ecNumber>
    </recommendedName>
    <alternativeName>
        <fullName evidence="22">Mycobacterial persistence regulator B</fullName>
    </alternativeName>
</protein>
<evidence type="ECO:0000256" key="14">
    <source>
        <dbReference type="ARBA" id="ARBA00022842"/>
    </source>
</evidence>
<keyword evidence="9 23" id="KW-0812">Transmembrane</keyword>
<dbReference type="SUPFAM" id="SSF158472">
    <property type="entry name" value="HAMP domain-like"/>
    <property type="match status" value="1"/>
</dbReference>
<dbReference type="EMBL" id="BSFP01000036">
    <property type="protein sequence ID" value="GLL03617.1"/>
    <property type="molecule type" value="Genomic_DNA"/>
</dbReference>
<evidence type="ECO:0000256" key="22">
    <source>
        <dbReference type="ARBA" id="ARBA00041776"/>
    </source>
</evidence>
<keyword evidence="12" id="KW-0378">Hydrolase</keyword>
<dbReference type="Gene3D" id="1.10.287.130">
    <property type="match status" value="1"/>
</dbReference>
<evidence type="ECO:0000256" key="19">
    <source>
        <dbReference type="ARBA" id="ARBA00023026"/>
    </source>
</evidence>
<dbReference type="InterPro" id="IPR036097">
    <property type="entry name" value="HisK_dim/P_sf"/>
</dbReference>
<evidence type="ECO:0000256" key="21">
    <source>
        <dbReference type="ARBA" id="ARBA00040454"/>
    </source>
</evidence>
<keyword evidence="16 23" id="KW-1133">Transmembrane helix</keyword>
<keyword evidence="11 26" id="KW-0418">Kinase</keyword>
<comment type="subcellular location">
    <subcellularLocation>
        <location evidence="4">Cell membrane</location>
        <topology evidence="4">Multi-pass membrane protein</topology>
    </subcellularLocation>
</comment>
<evidence type="ECO:0000256" key="16">
    <source>
        <dbReference type="ARBA" id="ARBA00022989"/>
    </source>
</evidence>
<dbReference type="PROSITE" id="PS50109">
    <property type="entry name" value="HIS_KIN"/>
    <property type="match status" value="1"/>
</dbReference>
<dbReference type="Proteomes" id="UP001143480">
    <property type="component" value="Unassembled WGS sequence"/>
</dbReference>
<evidence type="ECO:0000256" key="3">
    <source>
        <dbReference type="ARBA" id="ARBA00001946"/>
    </source>
</evidence>
<evidence type="ECO:0000313" key="26">
    <source>
        <dbReference type="EMBL" id="GLL03617.1"/>
    </source>
</evidence>
<dbReference type="CDD" id="cd00082">
    <property type="entry name" value="HisKA"/>
    <property type="match status" value="1"/>
</dbReference>
<dbReference type="InterPro" id="IPR003661">
    <property type="entry name" value="HisK_dim/P_dom"/>
</dbReference>
<keyword evidence="20" id="KW-0464">Manganese</keyword>
<dbReference type="PROSITE" id="PS50885">
    <property type="entry name" value="HAMP"/>
    <property type="match status" value="1"/>
</dbReference>
<dbReference type="EC" id="2.7.13.3" evidence="5"/>
<dbReference type="CDD" id="cd00075">
    <property type="entry name" value="HATPase"/>
    <property type="match status" value="1"/>
</dbReference>
<dbReference type="PRINTS" id="PR00344">
    <property type="entry name" value="BCTRLSENSOR"/>
</dbReference>
<name>A0A9W6KK82_9ACTN</name>
<evidence type="ECO:0000256" key="9">
    <source>
        <dbReference type="ARBA" id="ARBA00022692"/>
    </source>
</evidence>
<keyword evidence="17" id="KW-0902">Two-component regulatory system</keyword>
<keyword evidence="27" id="KW-1185">Reference proteome</keyword>
<evidence type="ECO:0000256" key="8">
    <source>
        <dbReference type="ARBA" id="ARBA00022679"/>
    </source>
</evidence>
<sequence length="343" mass="37140">MNAKLKRVADLLPRPLDPLRSIKLKLAVLLLASACAGLGVFWIGIGWIPPNTTYIALTVGLLTSQVLAHGVTRPLREMTAAARAMARGDYSTRVRATSKDEVGQLAVAFNQMVGELAAADQQRRELIANVSHELRTPISALQAMLENIVDGVAEPDPATLRTALAQTERLGRLVTELLDISRLDAGVVPLDRELFHVEDLLHEVVAEAEVKAQATGHKVDYLSCSFPENALVRADRARLHHVLSNLVDNATRHSPDGGTVTIVGRREPGRVMIEVADEGPGIPHEERERVFERFTRGARPSGGGTGLGLAIAQWLTQLHDGTIAVVEQPDDLPGCRIRVTLPA</sequence>
<dbReference type="PANTHER" id="PTHR44936:SF9">
    <property type="entry name" value="SENSOR PROTEIN CREC"/>
    <property type="match status" value="1"/>
</dbReference>
<evidence type="ECO:0000256" key="1">
    <source>
        <dbReference type="ARBA" id="ARBA00000085"/>
    </source>
</evidence>
<keyword evidence="8" id="KW-0808">Transferase</keyword>
<evidence type="ECO:0000256" key="2">
    <source>
        <dbReference type="ARBA" id="ARBA00001936"/>
    </source>
</evidence>
<dbReference type="InterPro" id="IPR005467">
    <property type="entry name" value="His_kinase_dom"/>
</dbReference>
<comment type="cofactor">
    <cofactor evidence="2">
        <name>Mn(2+)</name>
        <dbReference type="ChEBI" id="CHEBI:29035"/>
    </cofactor>
</comment>
<gene>
    <name evidence="26" type="primary">baeS</name>
    <name evidence="26" type="ORF">GCM10017581_053630</name>
</gene>
<dbReference type="InterPro" id="IPR004358">
    <property type="entry name" value="Sig_transdc_His_kin-like_C"/>
</dbReference>
<dbReference type="Gene3D" id="3.30.565.10">
    <property type="entry name" value="Histidine kinase-like ATPase, C-terminal domain"/>
    <property type="match status" value="1"/>
</dbReference>
<dbReference type="PANTHER" id="PTHR44936">
    <property type="entry name" value="SENSOR PROTEIN CREC"/>
    <property type="match status" value="1"/>
</dbReference>
<dbReference type="InterPro" id="IPR050980">
    <property type="entry name" value="2C_sensor_his_kinase"/>
</dbReference>
<keyword evidence="7" id="KW-0597">Phosphoprotein</keyword>
<evidence type="ECO:0000256" key="7">
    <source>
        <dbReference type="ARBA" id="ARBA00022553"/>
    </source>
</evidence>
<keyword evidence="19" id="KW-0843">Virulence</keyword>
<dbReference type="SUPFAM" id="SSF55874">
    <property type="entry name" value="ATPase domain of HSP90 chaperone/DNA topoisomerase II/histidine kinase"/>
    <property type="match status" value="1"/>
</dbReference>
<dbReference type="AlphaFoldDB" id="A0A9W6KK82"/>
<dbReference type="SMART" id="SM00388">
    <property type="entry name" value="HisKA"/>
    <property type="match status" value="1"/>
</dbReference>
<evidence type="ECO:0000259" key="24">
    <source>
        <dbReference type="PROSITE" id="PS50109"/>
    </source>
</evidence>
<comment type="cofactor">
    <cofactor evidence="3">
        <name>Mg(2+)</name>
        <dbReference type="ChEBI" id="CHEBI:18420"/>
    </cofactor>
</comment>
<evidence type="ECO:0000256" key="15">
    <source>
        <dbReference type="ARBA" id="ARBA00022912"/>
    </source>
</evidence>
<evidence type="ECO:0000256" key="20">
    <source>
        <dbReference type="ARBA" id="ARBA00023211"/>
    </source>
</evidence>
<keyword evidence="14" id="KW-0460">Magnesium</keyword>
<evidence type="ECO:0000256" key="17">
    <source>
        <dbReference type="ARBA" id="ARBA00023012"/>
    </source>
</evidence>
<comment type="catalytic activity">
    <reaction evidence="1">
        <text>ATP + protein L-histidine = ADP + protein N-phospho-L-histidine.</text>
        <dbReference type="EC" id="2.7.13.3"/>
    </reaction>
</comment>
<evidence type="ECO:0000256" key="10">
    <source>
        <dbReference type="ARBA" id="ARBA00022741"/>
    </source>
</evidence>
<feature type="transmembrane region" description="Helical" evidence="23">
    <location>
        <begin position="26"/>
        <end position="48"/>
    </location>
</feature>
<keyword evidence="10" id="KW-0547">Nucleotide-binding</keyword>
<organism evidence="26 27">
    <name type="scientific">Dactylosporangium matsuzakiense</name>
    <dbReference type="NCBI Taxonomy" id="53360"/>
    <lineage>
        <taxon>Bacteria</taxon>
        <taxon>Bacillati</taxon>
        <taxon>Actinomycetota</taxon>
        <taxon>Actinomycetes</taxon>
        <taxon>Micromonosporales</taxon>
        <taxon>Micromonosporaceae</taxon>
        <taxon>Dactylosporangium</taxon>
    </lineage>
</organism>
<comment type="caution">
    <text evidence="26">The sequence shown here is derived from an EMBL/GenBank/DDBJ whole genome shotgun (WGS) entry which is preliminary data.</text>
</comment>
<dbReference type="SUPFAM" id="SSF47384">
    <property type="entry name" value="Homodimeric domain of signal transducing histidine kinase"/>
    <property type="match status" value="1"/>
</dbReference>
<feature type="domain" description="HAMP" evidence="25">
    <location>
        <begin position="69"/>
        <end position="121"/>
    </location>
</feature>
<evidence type="ECO:0000256" key="18">
    <source>
        <dbReference type="ARBA" id="ARBA00023016"/>
    </source>
</evidence>
<dbReference type="InterPro" id="IPR003660">
    <property type="entry name" value="HAMP_dom"/>
</dbReference>
<keyword evidence="13" id="KW-0067">ATP-binding</keyword>
<dbReference type="Gene3D" id="6.10.340.10">
    <property type="match status" value="1"/>
</dbReference>
<accession>A0A9W6KK82</accession>
<dbReference type="InterPro" id="IPR003594">
    <property type="entry name" value="HATPase_dom"/>
</dbReference>
<dbReference type="GO" id="GO:0004721">
    <property type="term" value="F:phosphoprotein phosphatase activity"/>
    <property type="evidence" value="ECO:0007669"/>
    <property type="project" value="UniProtKB-KW"/>
</dbReference>
<evidence type="ECO:0000256" key="13">
    <source>
        <dbReference type="ARBA" id="ARBA00022840"/>
    </source>
</evidence>
<dbReference type="SMART" id="SM00304">
    <property type="entry name" value="HAMP"/>
    <property type="match status" value="1"/>
</dbReference>
<dbReference type="Pfam" id="PF00512">
    <property type="entry name" value="HisKA"/>
    <property type="match status" value="1"/>
</dbReference>
<dbReference type="RefSeq" id="WP_261962060.1">
    <property type="nucleotide sequence ID" value="NZ_BAAAXA010000001.1"/>
</dbReference>
<reference evidence="26" key="2">
    <citation type="submission" date="2023-01" db="EMBL/GenBank/DDBJ databases">
        <authorList>
            <person name="Sun Q."/>
            <person name="Evtushenko L."/>
        </authorList>
    </citation>
    <scope>NUCLEOTIDE SEQUENCE</scope>
    <source>
        <strain evidence="26">VKM Ac-1321</strain>
    </source>
</reference>
<dbReference type="GO" id="GO:0000155">
    <property type="term" value="F:phosphorelay sensor kinase activity"/>
    <property type="evidence" value="ECO:0007669"/>
    <property type="project" value="InterPro"/>
</dbReference>
<dbReference type="FunFam" id="1.10.287.130:FF:000001">
    <property type="entry name" value="Two-component sensor histidine kinase"/>
    <property type="match status" value="1"/>
</dbReference>
<keyword evidence="6" id="KW-1003">Cell membrane</keyword>